<dbReference type="EMBL" id="CAADFA010000390">
    <property type="protein sequence ID" value="VFJ65252.1"/>
    <property type="molecule type" value="Genomic_DNA"/>
</dbReference>
<evidence type="ECO:0000313" key="1">
    <source>
        <dbReference type="EMBL" id="VFJ65252.1"/>
    </source>
</evidence>
<dbReference type="InterPro" id="IPR009003">
    <property type="entry name" value="Peptidase_S1_PA"/>
</dbReference>
<sequence length="304" mass="33973">MPERGIRSTYSQCPVQIYMCDDSGIISTGTAFFFVFSGRWFLITNWHNISGKHFLTKEPLSSSGRFPTYIKAKISRYLSRGEKQEKNTFTTVAERINIYADFKPVWFEHPDIGSNCDIVAVPFERPDSCPEFMHNAANFISDIRIPIEPGNTVFIIGFPQSISVGFGLPVWKSGYIASEPHYPITLDGELADIGGMQKGIQLPAFFIDSQTREGMSGAPIFSSYIGAWDTKEPYAKIDWTSPGFWSRDDVVLSGRGIEFIGCYSGRVGRKEEGASLGLCWGVKTIEQVCQSRKVGTHPHVEFST</sequence>
<name>A0A450X132_9GAMM</name>
<protein>
    <recommendedName>
        <fullName evidence="4">Trypsin-like peptidase domain-containing protein</fullName>
    </recommendedName>
</protein>
<organism evidence="3">
    <name type="scientific">Candidatus Kentrum sp. FM</name>
    <dbReference type="NCBI Taxonomy" id="2126340"/>
    <lineage>
        <taxon>Bacteria</taxon>
        <taxon>Pseudomonadati</taxon>
        <taxon>Pseudomonadota</taxon>
        <taxon>Gammaproteobacteria</taxon>
        <taxon>Candidatus Kentrum</taxon>
    </lineage>
</organism>
<evidence type="ECO:0000313" key="3">
    <source>
        <dbReference type="EMBL" id="VFK22985.1"/>
    </source>
</evidence>
<reference evidence="3" key="1">
    <citation type="submission" date="2019-02" db="EMBL/GenBank/DDBJ databases">
        <authorList>
            <person name="Gruber-Vodicka R. H."/>
            <person name="Seah K. B. B."/>
        </authorList>
    </citation>
    <scope>NUCLEOTIDE SEQUENCE</scope>
    <source>
        <strain evidence="2">BECK_BZ163</strain>
        <strain evidence="3">BECK_BZ164</strain>
        <strain evidence="1">BECK_BZ165</strain>
    </source>
</reference>
<evidence type="ECO:0008006" key="4">
    <source>
        <dbReference type="Google" id="ProtNLM"/>
    </source>
</evidence>
<accession>A0A450X132</accession>
<dbReference type="SUPFAM" id="SSF50494">
    <property type="entry name" value="Trypsin-like serine proteases"/>
    <property type="match status" value="1"/>
</dbReference>
<dbReference type="EMBL" id="CAADEZ010000866">
    <property type="protein sequence ID" value="VFJ75731.1"/>
    <property type="molecule type" value="Genomic_DNA"/>
</dbReference>
<gene>
    <name evidence="2" type="ORF">BECKFM1743A_GA0114220_108662</name>
    <name evidence="3" type="ORF">BECKFM1743B_GA0114221_108951</name>
    <name evidence="1" type="ORF">BECKFM1743C_GA0114222_103902</name>
</gene>
<evidence type="ECO:0000313" key="2">
    <source>
        <dbReference type="EMBL" id="VFJ75731.1"/>
    </source>
</evidence>
<dbReference type="EMBL" id="CAADFL010000895">
    <property type="protein sequence ID" value="VFK22985.1"/>
    <property type="molecule type" value="Genomic_DNA"/>
</dbReference>
<proteinExistence type="predicted"/>
<dbReference type="AlphaFoldDB" id="A0A450X132"/>